<accession>U1G723</accession>
<dbReference type="GeneID" id="19238081"/>
<evidence type="ECO:0000313" key="6">
    <source>
        <dbReference type="EMBL" id="ERF73192.1"/>
    </source>
</evidence>
<evidence type="ECO:0000313" key="7">
    <source>
        <dbReference type="Proteomes" id="UP000019373"/>
    </source>
</evidence>
<evidence type="ECO:0000256" key="4">
    <source>
        <dbReference type="ARBA" id="ARBA00022801"/>
    </source>
</evidence>
<dbReference type="Gene3D" id="3.40.50.1820">
    <property type="entry name" value="alpha/beta hydrolase"/>
    <property type="match status" value="2"/>
</dbReference>
<dbReference type="Pfam" id="PF05577">
    <property type="entry name" value="Peptidase_S28"/>
    <property type="match status" value="1"/>
</dbReference>
<dbReference type="InterPro" id="IPR008758">
    <property type="entry name" value="Peptidase_S28"/>
</dbReference>
<sequence length="515" mass="57116">MPIDHFDDSDTRTYKNRYWINDTFYQEGGPVFFYDVGEGAVSDLRVIQFLGEHGTRSAPLRLAEKFNGMAVVWEHRFYGGSLPFPLDKDTGKALEGYDAYKYLNTEQALEDTVYFANNFNPPGYEDSTSLSPSNTPWIWVGASYSGVRGAIMRVRNPEIFYATWASSAPVQAQIDMSVYANPIQQSMPNNCSADVHAAVAYADNILLHGTPEEASTLKRAIYLASNIHTDPAILEINQVDVDSLDYYSLAANLSHPFYLNGYSFQYYNYAGSLGDFCDFLESWNPETATEVDIDTTGKEWLRNSADGDLTTGGVAASYGDEQAFYAFLSATADQSQNTSRGSDDFSLLVDNMSWNWQYCSELGYFLVANASDSTSLISRFLDVPGRAQHDCKDVFSYAPDLPDVDTILKYGGYSISPTNTLFTNGERDPWRTLGVQATKEINPSASIRESTIDVPACNAPPEGGKVFGVIYSDEVHGSDMAKSVKEVESGKVSPADTGFHLFSKALEKWLECWKQ</sequence>
<evidence type="ECO:0000256" key="1">
    <source>
        <dbReference type="ARBA" id="ARBA00011079"/>
    </source>
</evidence>
<evidence type="ECO:0000256" key="2">
    <source>
        <dbReference type="ARBA" id="ARBA00022670"/>
    </source>
</evidence>
<dbReference type="EMBL" id="KE720972">
    <property type="protein sequence ID" value="ERF73192.1"/>
    <property type="molecule type" value="Genomic_DNA"/>
</dbReference>
<proteinExistence type="inferred from homology"/>
<dbReference type="GO" id="GO:0006508">
    <property type="term" value="P:proteolysis"/>
    <property type="evidence" value="ECO:0007669"/>
    <property type="project" value="UniProtKB-KW"/>
</dbReference>
<keyword evidence="2" id="KW-0645">Protease</keyword>
<dbReference type="PANTHER" id="PTHR11010">
    <property type="entry name" value="PROTEASE S28 PRO-X CARBOXYPEPTIDASE-RELATED"/>
    <property type="match status" value="1"/>
</dbReference>
<keyword evidence="7" id="KW-1185">Reference proteome</keyword>
<evidence type="ECO:0000256" key="5">
    <source>
        <dbReference type="ARBA" id="ARBA00023180"/>
    </source>
</evidence>
<dbReference type="OrthoDB" id="1735038at2759"/>
<evidence type="ECO:0000256" key="3">
    <source>
        <dbReference type="ARBA" id="ARBA00022729"/>
    </source>
</evidence>
<comment type="similarity">
    <text evidence="1">Belongs to the peptidase S28 family.</text>
</comment>
<dbReference type="Proteomes" id="UP000019373">
    <property type="component" value="Unassembled WGS sequence"/>
</dbReference>
<dbReference type="eggNOG" id="KOG2182">
    <property type="taxonomic scope" value="Eukaryota"/>
</dbReference>
<keyword evidence="4" id="KW-0378">Hydrolase</keyword>
<dbReference type="OMA" id="YHVNDAY"/>
<protein>
    <submittedName>
        <fullName evidence="6">Uncharacterized protein</fullName>
    </submittedName>
</protein>
<dbReference type="GO" id="GO:0070008">
    <property type="term" value="F:serine-type exopeptidase activity"/>
    <property type="evidence" value="ECO:0007669"/>
    <property type="project" value="InterPro"/>
</dbReference>
<organism evidence="6 7">
    <name type="scientific">Endocarpon pusillum (strain Z07020 / HMAS-L-300199)</name>
    <name type="common">Lichen-forming fungus</name>
    <dbReference type="NCBI Taxonomy" id="1263415"/>
    <lineage>
        <taxon>Eukaryota</taxon>
        <taxon>Fungi</taxon>
        <taxon>Dikarya</taxon>
        <taxon>Ascomycota</taxon>
        <taxon>Pezizomycotina</taxon>
        <taxon>Eurotiomycetes</taxon>
        <taxon>Chaetothyriomycetidae</taxon>
        <taxon>Verrucariales</taxon>
        <taxon>Verrucariaceae</taxon>
        <taxon>Endocarpon</taxon>
    </lineage>
</organism>
<dbReference type="RefSeq" id="XP_007801166.1">
    <property type="nucleotide sequence ID" value="XM_007802975.1"/>
</dbReference>
<dbReference type="PANTHER" id="PTHR11010:SF109">
    <property type="entry name" value="PEPTIDASE, FAMILY S28, PUTATIVE (AFU_ORTHOLOGUE AFUA_4G03790)-RELATED"/>
    <property type="match status" value="1"/>
</dbReference>
<dbReference type="InterPro" id="IPR029058">
    <property type="entry name" value="AB_hydrolase_fold"/>
</dbReference>
<keyword evidence="5" id="KW-0325">Glycoprotein</keyword>
<dbReference type="HOGENOM" id="CLU_023630_2_0_1"/>
<gene>
    <name evidence="6" type="ORF">EPUS_03033</name>
</gene>
<dbReference type="AlphaFoldDB" id="U1G723"/>
<reference evidence="7" key="1">
    <citation type="journal article" date="2014" name="BMC Genomics">
        <title>Genome characteristics reveal the impact of lichenization on lichen-forming fungus Endocarpon pusillum Hedwig (Verrucariales, Ascomycota).</title>
        <authorList>
            <person name="Wang Y.-Y."/>
            <person name="Liu B."/>
            <person name="Zhang X.-Y."/>
            <person name="Zhou Q.-M."/>
            <person name="Zhang T."/>
            <person name="Li H."/>
            <person name="Yu Y.-F."/>
            <person name="Zhang X.-L."/>
            <person name="Hao X.-Y."/>
            <person name="Wang M."/>
            <person name="Wang L."/>
            <person name="Wei J.-C."/>
        </authorList>
    </citation>
    <scope>NUCLEOTIDE SEQUENCE [LARGE SCALE GENOMIC DNA]</scope>
    <source>
        <strain evidence="7">Z07020 / HMAS-L-300199</strain>
    </source>
</reference>
<keyword evidence="3" id="KW-0732">Signal</keyword>
<dbReference type="GO" id="GO:0008239">
    <property type="term" value="F:dipeptidyl-peptidase activity"/>
    <property type="evidence" value="ECO:0007669"/>
    <property type="project" value="TreeGrafter"/>
</dbReference>
<name>U1G723_ENDPU</name>